<evidence type="ECO:0000313" key="2">
    <source>
        <dbReference type="Proteomes" id="UP000219356"/>
    </source>
</evidence>
<proteinExistence type="predicted"/>
<organism evidence="1 2">
    <name type="scientific">Terribacillus aidingensis</name>
    <dbReference type="NCBI Taxonomy" id="586416"/>
    <lineage>
        <taxon>Bacteria</taxon>
        <taxon>Bacillati</taxon>
        <taxon>Bacillota</taxon>
        <taxon>Bacilli</taxon>
        <taxon>Bacillales</taxon>
        <taxon>Bacillaceae</taxon>
        <taxon>Terribacillus</taxon>
    </lineage>
</organism>
<keyword evidence="2" id="KW-1185">Reference proteome</keyword>
<evidence type="ECO:0008006" key="3">
    <source>
        <dbReference type="Google" id="ProtNLM"/>
    </source>
</evidence>
<dbReference type="OrthoDB" id="2339521at2"/>
<name>A0A285N1C1_9BACI</name>
<dbReference type="EMBL" id="OBEK01000001">
    <property type="protein sequence ID" value="SNZ03230.1"/>
    <property type="molecule type" value="Genomic_DNA"/>
</dbReference>
<accession>A0A285N1C1</accession>
<reference evidence="2" key="1">
    <citation type="submission" date="2017-09" db="EMBL/GenBank/DDBJ databases">
        <authorList>
            <person name="Varghese N."/>
            <person name="Submissions S."/>
        </authorList>
    </citation>
    <scope>NUCLEOTIDE SEQUENCE [LARGE SCALE GENOMIC DNA]</scope>
    <source>
        <strain evidence="2">CGMCC 1.8913</strain>
    </source>
</reference>
<gene>
    <name evidence="1" type="ORF">SAMN05421503_0311</name>
</gene>
<protein>
    <recommendedName>
        <fullName evidence="3">CYTH domain-containing protein</fullName>
    </recommendedName>
</protein>
<dbReference type="Proteomes" id="UP000219356">
    <property type="component" value="Unassembled WGS sequence"/>
</dbReference>
<sequence>MRKYSIVVLLALLLVTVLPISPLAEEHEIDPGYEVKFMLDVSQFATQDDIVNAFQASHDEDLKVYYFDTPDQIFRKLHYIHRLRVYDGDKKTNITYKKTFPDQTIEEAIAEAHAHDFHGDMSNYKFEVDKKPGKDSFSISRKEKFEQDERLSYDKGIDTAYALDLLQVEAPKKYRNWDDQDWYYDTLEEAIPYGPAAVSKYAGEYENLDADLEIWNYKGETIAEISAKTDNKAEAEDIQAEWAEALAENGWLSENQQSKTSFVMDR</sequence>
<dbReference type="AlphaFoldDB" id="A0A285N1C1"/>
<dbReference type="Gene3D" id="2.40.320.10">
    <property type="entry name" value="Hypothetical Protein Pfu-838710-001"/>
    <property type="match status" value="1"/>
</dbReference>
<dbReference type="RefSeq" id="WP_097038607.1">
    <property type="nucleotide sequence ID" value="NZ_OBEK01000001.1"/>
</dbReference>
<evidence type="ECO:0000313" key="1">
    <source>
        <dbReference type="EMBL" id="SNZ03230.1"/>
    </source>
</evidence>